<dbReference type="GO" id="GO:0005829">
    <property type="term" value="C:cytosol"/>
    <property type="evidence" value="ECO:0007669"/>
    <property type="project" value="TreeGrafter"/>
</dbReference>
<comment type="pathway">
    <text evidence="1">Quinol/quinone metabolism; menaquinone biosynthesis.</text>
</comment>
<comment type="function">
    <text evidence="1">Catalyzes the hydrolysis of futalosine (FL) to dehypoxanthine futalosine (DHFL) and hypoxanthine, a step in the biosynthesis of menaquinone (MK, vitamin K2).</text>
</comment>
<dbReference type="InterPro" id="IPR019963">
    <property type="entry name" value="FL_hydrolase_MqnB"/>
</dbReference>
<keyword evidence="1" id="KW-0474">Menaquinone biosynthesis</keyword>
<dbReference type="NCBIfam" id="NF006087">
    <property type="entry name" value="PRK08236.1"/>
    <property type="match status" value="1"/>
</dbReference>
<dbReference type="InterPro" id="IPR000845">
    <property type="entry name" value="Nucleoside_phosphorylase_d"/>
</dbReference>
<dbReference type="Proteomes" id="UP000422572">
    <property type="component" value="Chromosome"/>
</dbReference>
<dbReference type="InterPro" id="IPR035994">
    <property type="entry name" value="Nucleoside_phosphorylase_sf"/>
</dbReference>
<evidence type="ECO:0000259" key="3">
    <source>
        <dbReference type="Pfam" id="PF01048"/>
    </source>
</evidence>
<dbReference type="PANTHER" id="PTHR46832:SF2">
    <property type="entry name" value="FUTALOSINE HYDROLASE"/>
    <property type="match status" value="1"/>
</dbReference>
<dbReference type="OrthoDB" id="9788270at2"/>
<dbReference type="GO" id="GO:0009234">
    <property type="term" value="P:menaquinone biosynthetic process"/>
    <property type="evidence" value="ECO:0007669"/>
    <property type="project" value="UniProtKB-UniRule"/>
</dbReference>
<organism evidence="4 5">
    <name type="scientific">Streptomyces ficellus</name>
    <dbReference type="NCBI Taxonomy" id="1977088"/>
    <lineage>
        <taxon>Bacteria</taxon>
        <taxon>Bacillati</taxon>
        <taxon>Actinomycetota</taxon>
        <taxon>Actinomycetes</taxon>
        <taxon>Kitasatosporales</taxon>
        <taxon>Streptomycetaceae</taxon>
        <taxon>Streptomyces</taxon>
    </lineage>
</organism>
<dbReference type="EMBL" id="CP034279">
    <property type="protein sequence ID" value="QGV79951.1"/>
    <property type="molecule type" value="Genomic_DNA"/>
</dbReference>
<evidence type="ECO:0000313" key="5">
    <source>
        <dbReference type="Proteomes" id="UP000422572"/>
    </source>
</evidence>
<protein>
    <recommendedName>
        <fullName evidence="1 2">Futalosine hydrolase</fullName>
        <shortName evidence="1">FL hydrolase</shortName>
        <ecNumber evidence="1 2">3.2.2.26</ecNumber>
    </recommendedName>
    <alternativeName>
        <fullName evidence="1">Futalosine nucleosidase</fullName>
    </alternativeName>
    <alternativeName>
        <fullName evidence="1">Menaquinone biosynthetic enzyme MqnB</fullName>
    </alternativeName>
</protein>
<proteinExistence type="inferred from homology"/>
<accession>A0A6I6FA38</accession>
<keyword evidence="1 4" id="KW-0378">Hydrolase</keyword>
<keyword evidence="4" id="KW-0326">Glycosidase</keyword>
<sequence>MRVLVVTAVEAESDSVAAGLAGHVASAPRTLASGHALTRLAVPGTPGTGTPPGVVDLVAGGVGPAAAAVAATGALAAAPDAYDLVVSTGIGGGFAPRAPLGTVVVSDRIVAADLGADTPGGFVAVEELGFGRSVHLPPPGLAERIAGALRGGGQRHVVAPALTVSTVTGTAARAAELIARHPRAASEAMEGFGVAEAAAAHGVPVVEVRAVSNAVGPRDRAAWRVAEALDALRGAFRLLGTTVFLEDL</sequence>
<dbReference type="Pfam" id="PF01048">
    <property type="entry name" value="PNP_UDP_1"/>
    <property type="match status" value="1"/>
</dbReference>
<dbReference type="GO" id="GO:0008930">
    <property type="term" value="F:methylthioadenosine nucleosidase activity"/>
    <property type="evidence" value="ECO:0007669"/>
    <property type="project" value="TreeGrafter"/>
</dbReference>
<dbReference type="AlphaFoldDB" id="A0A6I6FA38"/>
<evidence type="ECO:0000313" key="4">
    <source>
        <dbReference type="EMBL" id="QGV79951.1"/>
    </source>
</evidence>
<comment type="similarity">
    <text evidence="1">Belongs to the PNP/UDP phosphorylase family. Futalosine hydrolase subfamily.</text>
</comment>
<dbReference type="UniPathway" id="UPA00079"/>
<evidence type="ECO:0000256" key="2">
    <source>
        <dbReference type="NCBIfam" id="TIGR03664"/>
    </source>
</evidence>
<name>A0A6I6FA38_9ACTN</name>
<dbReference type="GO" id="GO:0009116">
    <property type="term" value="P:nucleoside metabolic process"/>
    <property type="evidence" value="ECO:0007669"/>
    <property type="project" value="InterPro"/>
</dbReference>
<dbReference type="GO" id="GO:0019284">
    <property type="term" value="P:L-methionine salvage from S-adenosylmethionine"/>
    <property type="evidence" value="ECO:0007669"/>
    <property type="project" value="TreeGrafter"/>
</dbReference>
<keyword evidence="5" id="KW-1185">Reference proteome</keyword>
<dbReference type="CDD" id="cd17766">
    <property type="entry name" value="futalosine_nucleosidase_MqnB"/>
    <property type="match status" value="1"/>
</dbReference>
<gene>
    <name evidence="1" type="primary">mqnB</name>
    <name evidence="4" type="ORF">EIZ62_18225</name>
</gene>
<reference evidence="4 5" key="1">
    <citation type="submission" date="2018-12" db="EMBL/GenBank/DDBJ databases">
        <title>Complete genome sequence of Streptomyces ficellus NRRL8067, the producer of ficellomycin, feldamycin and nojirimycin.</title>
        <authorList>
            <person name="Zhang H."/>
            <person name="Yue R."/>
            <person name="Liu Y."/>
            <person name="Li M."/>
            <person name="Mu H."/>
            <person name="Zhang J."/>
        </authorList>
    </citation>
    <scope>NUCLEOTIDE SEQUENCE [LARGE SCALE GENOMIC DNA]</scope>
    <source>
        <strain evidence="4 5">NRRL 8067</strain>
    </source>
</reference>
<comment type="catalytic activity">
    <reaction evidence="1">
        <text>futalosine + H2O = dehypoxanthine futalosine + hypoxanthine</text>
        <dbReference type="Rhea" id="RHEA:25904"/>
        <dbReference type="ChEBI" id="CHEBI:15377"/>
        <dbReference type="ChEBI" id="CHEBI:17368"/>
        <dbReference type="ChEBI" id="CHEBI:58863"/>
        <dbReference type="ChEBI" id="CHEBI:58864"/>
        <dbReference type="EC" id="3.2.2.26"/>
    </reaction>
</comment>
<dbReference type="GO" id="GO:0008782">
    <property type="term" value="F:adenosylhomocysteine nucleosidase activity"/>
    <property type="evidence" value="ECO:0007669"/>
    <property type="project" value="TreeGrafter"/>
</dbReference>
<dbReference type="EC" id="3.2.2.26" evidence="1 2"/>
<dbReference type="SUPFAM" id="SSF53167">
    <property type="entry name" value="Purine and uridine phosphorylases"/>
    <property type="match status" value="1"/>
</dbReference>
<dbReference type="PANTHER" id="PTHR46832">
    <property type="entry name" value="5'-METHYLTHIOADENOSINE/S-ADENOSYLHOMOCYSTEINE NUCLEOSIDASE"/>
    <property type="match status" value="1"/>
</dbReference>
<dbReference type="Gene3D" id="3.40.50.1580">
    <property type="entry name" value="Nucleoside phosphorylase domain"/>
    <property type="match status" value="1"/>
</dbReference>
<feature type="domain" description="Nucleoside phosphorylase" evidence="3">
    <location>
        <begin position="57"/>
        <end position="227"/>
    </location>
</feature>
<dbReference type="NCBIfam" id="TIGR03664">
    <property type="entry name" value="fut_nucase"/>
    <property type="match status" value="1"/>
</dbReference>
<dbReference type="HAMAP" id="MF_00991">
    <property type="entry name" value="MqnB"/>
    <property type="match status" value="1"/>
</dbReference>
<dbReference type="KEGG" id="sfic:EIZ62_18225"/>
<evidence type="ECO:0000256" key="1">
    <source>
        <dbReference type="HAMAP-Rule" id="MF_00991"/>
    </source>
</evidence>
<dbReference type="RefSeq" id="WP_156693681.1">
    <property type="nucleotide sequence ID" value="NZ_CP034279.1"/>
</dbReference>